<protein>
    <submittedName>
        <fullName evidence="2">Uncharacterized protein</fullName>
    </submittedName>
</protein>
<sequence>MARAEGDARRRARRERSQLDAASRLEPRDWAPDPQARAPRHLPPRLPLRRPCSLPWLPRRRCLLPRPLPRRQG</sequence>
<organism evidence="2">
    <name type="scientific">Arundo donax</name>
    <name type="common">Giant reed</name>
    <name type="synonym">Donax arundinaceus</name>
    <dbReference type="NCBI Taxonomy" id="35708"/>
    <lineage>
        <taxon>Eukaryota</taxon>
        <taxon>Viridiplantae</taxon>
        <taxon>Streptophyta</taxon>
        <taxon>Embryophyta</taxon>
        <taxon>Tracheophyta</taxon>
        <taxon>Spermatophyta</taxon>
        <taxon>Magnoliopsida</taxon>
        <taxon>Liliopsida</taxon>
        <taxon>Poales</taxon>
        <taxon>Poaceae</taxon>
        <taxon>PACMAD clade</taxon>
        <taxon>Arundinoideae</taxon>
        <taxon>Arundineae</taxon>
        <taxon>Arundo</taxon>
    </lineage>
</organism>
<feature type="region of interest" description="Disordered" evidence="1">
    <location>
        <begin position="1"/>
        <end position="53"/>
    </location>
</feature>
<reference evidence="2" key="1">
    <citation type="submission" date="2014-09" db="EMBL/GenBank/DDBJ databases">
        <authorList>
            <person name="Magalhaes I.L.F."/>
            <person name="Oliveira U."/>
            <person name="Santos F.R."/>
            <person name="Vidigal T.H.D.A."/>
            <person name="Brescovit A.D."/>
            <person name="Santos A.J."/>
        </authorList>
    </citation>
    <scope>NUCLEOTIDE SEQUENCE</scope>
    <source>
        <tissue evidence="2">Shoot tissue taken approximately 20 cm above the soil surface</tissue>
    </source>
</reference>
<dbReference type="EMBL" id="GBRH01158454">
    <property type="protein sequence ID" value="JAE39442.1"/>
    <property type="molecule type" value="Transcribed_RNA"/>
</dbReference>
<proteinExistence type="predicted"/>
<name>A0A0A9HRS4_ARUDO</name>
<reference evidence="2" key="2">
    <citation type="journal article" date="2015" name="Data Brief">
        <title>Shoot transcriptome of the giant reed, Arundo donax.</title>
        <authorList>
            <person name="Barrero R.A."/>
            <person name="Guerrero F.D."/>
            <person name="Moolhuijzen P."/>
            <person name="Goolsby J.A."/>
            <person name="Tidwell J."/>
            <person name="Bellgard S.E."/>
            <person name="Bellgard M.I."/>
        </authorList>
    </citation>
    <scope>NUCLEOTIDE SEQUENCE</scope>
    <source>
        <tissue evidence="2">Shoot tissue taken approximately 20 cm above the soil surface</tissue>
    </source>
</reference>
<evidence type="ECO:0000256" key="1">
    <source>
        <dbReference type="SAM" id="MobiDB-lite"/>
    </source>
</evidence>
<accession>A0A0A9HRS4</accession>
<dbReference type="AlphaFoldDB" id="A0A0A9HRS4"/>
<evidence type="ECO:0000313" key="2">
    <source>
        <dbReference type="EMBL" id="JAE39442.1"/>
    </source>
</evidence>
<feature type="compositionally biased region" description="Basic and acidic residues" evidence="1">
    <location>
        <begin position="1"/>
        <end position="31"/>
    </location>
</feature>